<keyword evidence="2" id="KW-1185">Reference proteome</keyword>
<proteinExistence type="predicted"/>
<accession>A0ABT4JI18</accession>
<evidence type="ECO:0000313" key="1">
    <source>
        <dbReference type="EMBL" id="MCZ2475927.1"/>
    </source>
</evidence>
<organism evidence="1 2">
    <name type="scientific">Aquirufa ecclesiirivi</name>
    <dbReference type="NCBI Taxonomy" id="2715124"/>
    <lineage>
        <taxon>Bacteria</taxon>
        <taxon>Pseudomonadati</taxon>
        <taxon>Bacteroidota</taxon>
        <taxon>Cytophagia</taxon>
        <taxon>Cytophagales</taxon>
        <taxon>Flectobacillaceae</taxon>
        <taxon>Aquirufa</taxon>
    </lineage>
</organism>
<sequence>MKQLLFLQLILILNSCKNDSSNHSLNGYKDGILIEYLNKDRTTEVKPSKADIIRHVTYKNGQPIGKIIETDLPQQSRYEFQLVSGPYQENTSRPKDTYTGVKLFLEYPDSTKINNWIYFDSNGEIDFEKLFLTAYDEISTDKRFDKAYFLKTQNGLLYDTIFKQLHQNSDKYQEVVPVIIEACQKFKSDPILYWSLICDLTKQQLLKL</sequence>
<dbReference type="Proteomes" id="UP001321186">
    <property type="component" value="Unassembled WGS sequence"/>
</dbReference>
<dbReference type="RefSeq" id="WP_269010527.1">
    <property type="nucleotide sequence ID" value="NZ_JAANOH010000004.1"/>
</dbReference>
<comment type="caution">
    <text evidence="1">The sequence shown here is derived from an EMBL/GenBank/DDBJ whole genome shotgun (WGS) entry which is preliminary data.</text>
</comment>
<evidence type="ECO:0000313" key="2">
    <source>
        <dbReference type="Proteomes" id="UP001321186"/>
    </source>
</evidence>
<evidence type="ECO:0008006" key="3">
    <source>
        <dbReference type="Google" id="ProtNLM"/>
    </source>
</evidence>
<name>A0ABT4JI18_9BACT</name>
<protein>
    <recommendedName>
        <fullName evidence="3">DUF4369 domain-containing protein</fullName>
    </recommendedName>
</protein>
<reference evidence="1 2" key="1">
    <citation type="submission" date="2020-03" db="EMBL/GenBank/DDBJ databases">
        <authorList>
            <person name="Pitt A."/>
            <person name="Hahn M.W."/>
        </authorList>
    </citation>
    <scope>NUCLEOTIDE SEQUENCE [LARGE SCALE GENOMIC DNA]</scope>
    <source>
        <strain evidence="1 2">5A-MARBSE</strain>
    </source>
</reference>
<gene>
    <name evidence="1" type="ORF">G9H61_10740</name>
</gene>
<dbReference type="EMBL" id="JAANOH010000004">
    <property type="protein sequence ID" value="MCZ2475927.1"/>
    <property type="molecule type" value="Genomic_DNA"/>
</dbReference>